<evidence type="ECO:0000256" key="12">
    <source>
        <dbReference type="ARBA" id="ARBA00023134"/>
    </source>
</evidence>
<dbReference type="OrthoDB" id="2067at2759"/>
<dbReference type="STRING" id="69332.A0A388M3R7"/>
<dbReference type="PROSITE" id="PS51722">
    <property type="entry name" value="G_TR_2"/>
    <property type="match status" value="1"/>
</dbReference>
<dbReference type="Pfam" id="PF21208">
    <property type="entry name" value="euk_SelB_III"/>
    <property type="match status" value="1"/>
</dbReference>
<evidence type="ECO:0000256" key="17">
    <source>
        <dbReference type="ARBA" id="ARBA00082387"/>
    </source>
</evidence>
<dbReference type="Gramene" id="GBG89227">
    <property type="protein sequence ID" value="GBG89227"/>
    <property type="gene ID" value="CBR_g48935"/>
</dbReference>
<dbReference type="SUPFAM" id="SSF52540">
    <property type="entry name" value="P-loop containing nucleoside triphosphate hydrolases"/>
    <property type="match status" value="1"/>
</dbReference>
<evidence type="ECO:0000313" key="21">
    <source>
        <dbReference type="Proteomes" id="UP000265515"/>
    </source>
</evidence>
<keyword evidence="6" id="KW-0488">Methylation</keyword>
<keyword evidence="13" id="KW-0539">Nucleus</keyword>
<dbReference type="CDD" id="cd01889">
    <property type="entry name" value="SelB_euk"/>
    <property type="match status" value="1"/>
</dbReference>
<feature type="region of interest" description="Disordered" evidence="18">
    <location>
        <begin position="402"/>
        <end position="424"/>
    </location>
</feature>
<dbReference type="PANTHER" id="PTHR43721:SF11">
    <property type="entry name" value="SELENOCYSTEINE-SPECIFIC ELONGATION FACTOR"/>
    <property type="match status" value="1"/>
</dbReference>
<comment type="function">
    <text evidence="15">Translation factor required for the incorporation of the rare amino acid selenocysteine encoded by UGA codons. Replaces the eRF1-eRF3-GTP ternary complex for the insertion of selenocysteine directed by the UGA codon. Insertion of selenocysteine at UGA codons is mediated by SECISBP2 and EEFSEC: SECISBP2 (1) specifically binds the SECIS sequence once the 80S ribosome encounters an in-frame UGA codon and (2) contacts the RPS27A/eS31 of the 40S ribosome before ribosome stalling. (3) GTP-bound EEFSEC then delivers selenocysteinyl-tRNA(Sec) to the 80S ribosome and adopts a preaccommodated state conformation. (4) After GTP hydrolysis, EEFSEC dissociates from the assembly, selenocysteinyl-tRNA(Sec) accommodates, and peptide bond synthesis and selenoprotein elongation occur.</text>
</comment>
<feature type="domain" description="Tr-type G" evidence="19">
    <location>
        <begin position="20"/>
        <end position="221"/>
    </location>
</feature>
<evidence type="ECO:0000256" key="7">
    <source>
        <dbReference type="ARBA" id="ARBA00022490"/>
    </source>
</evidence>
<keyword evidence="11" id="KW-0648">Protein biosynthesis</keyword>
<keyword evidence="9" id="KW-0547">Nucleotide-binding</keyword>
<dbReference type="OMA" id="CFAIKGQ"/>
<evidence type="ECO:0000256" key="2">
    <source>
        <dbReference type="ARBA" id="ARBA00001946"/>
    </source>
</evidence>
<comment type="catalytic activity">
    <reaction evidence="14">
        <text>GTP + H2O = GDP + phosphate + H(+)</text>
        <dbReference type="Rhea" id="RHEA:19669"/>
        <dbReference type="ChEBI" id="CHEBI:15377"/>
        <dbReference type="ChEBI" id="CHEBI:15378"/>
        <dbReference type="ChEBI" id="CHEBI:37565"/>
        <dbReference type="ChEBI" id="CHEBI:43474"/>
        <dbReference type="ChEBI" id="CHEBI:58189"/>
    </reaction>
    <physiologicalReaction direction="left-to-right" evidence="14">
        <dbReference type="Rhea" id="RHEA:19670"/>
    </physiologicalReaction>
</comment>
<proteinExistence type="predicted"/>
<dbReference type="EMBL" id="BFEA01000724">
    <property type="protein sequence ID" value="GBG89227.1"/>
    <property type="molecule type" value="Genomic_DNA"/>
</dbReference>
<dbReference type="FunFam" id="3.40.50.300:FF:000900">
    <property type="entry name" value="Eukaryotic elongation factor, selenocysteine-tRNA-specific"/>
    <property type="match status" value="1"/>
</dbReference>
<dbReference type="GO" id="GO:0001514">
    <property type="term" value="P:selenocysteine incorporation"/>
    <property type="evidence" value="ECO:0007669"/>
    <property type="project" value="TreeGrafter"/>
</dbReference>
<dbReference type="Pfam" id="PF21131">
    <property type="entry name" value="eEFSec_4th"/>
    <property type="match status" value="1"/>
</dbReference>
<evidence type="ECO:0000256" key="1">
    <source>
        <dbReference type="ARBA" id="ARBA00001936"/>
    </source>
</evidence>
<dbReference type="CDD" id="cd03696">
    <property type="entry name" value="SelB_II"/>
    <property type="match status" value="1"/>
</dbReference>
<dbReference type="Gene3D" id="3.40.50.300">
    <property type="entry name" value="P-loop containing nucleotide triphosphate hydrolases"/>
    <property type="match status" value="1"/>
</dbReference>
<reference evidence="20 21" key="1">
    <citation type="journal article" date="2018" name="Cell">
        <title>The Chara Genome: Secondary Complexity and Implications for Plant Terrestrialization.</title>
        <authorList>
            <person name="Nishiyama T."/>
            <person name="Sakayama H."/>
            <person name="Vries J.D."/>
            <person name="Buschmann H."/>
            <person name="Saint-Marcoux D."/>
            <person name="Ullrich K.K."/>
            <person name="Haas F.B."/>
            <person name="Vanderstraeten L."/>
            <person name="Becker D."/>
            <person name="Lang D."/>
            <person name="Vosolsobe S."/>
            <person name="Rombauts S."/>
            <person name="Wilhelmsson P.K.I."/>
            <person name="Janitza P."/>
            <person name="Kern R."/>
            <person name="Heyl A."/>
            <person name="Rumpler F."/>
            <person name="Villalobos L.I.A.C."/>
            <person name="Clay J.M."/>
            <person name="Skokan R."/>
            <person name="Toyoda A."/>
            <person name="Suzuki Y."/>
            <person name="Kagoshima H."/>
            <person name="Schijlen E."/>
            <person name="Tajeshwar N."/>
            <person name="Catarino B."/>
            <person name="Hetherington A.J."/>
            <person name="Saltykova A."/>
            <person name="Bonnot C."/>
            <person name="Breuninger H."/>
            <person name="Symeonidi A."/>
            <person name="Radhakrishnan G.V."/>
            <person name="Van Nieuwerburgh F."/>
            <person name="Deforce D."/>
            <person name="Chang C."/>
            <person name="Karol K.G."/>
            <person name="Hedrich R."/>
            <person name="Ulvskov P."/>
            <person name="Glockner G."/>
            <person name="Delwiche C.F."/>
            <person name="Petrasek J."/>
            <person name="Van de Peer Y."/>
            <person name="Friml J."/>
            <person name="Beilby M."/>
            <person name="Dolan L."/>
            <person name="Kohara Y."/>
            <person name="Sugano S."/>
            <person name="Fujiyama A."/>
            <person name="Delaux P.-M."/>
            <person name="Quint M."/>
            <person name="TheiBen G."/>
            <person name="Hagemann M."/>
            <person name="Harholt J."/>
            <person name="Dunand C."/>
            <person name="Zachgo S."/>
            <person name="Langdale J."/>
            <person name="Maumus F."/>
            <person name="Straeten D.V.D."/>
            <person name="Gould S.B."/>
            <person name="Rensing S.A."/>
        </authorList>
    </citation>
    <scope>NUCLEOTIDE SEQUENCE [LARGE SCALE GENOMIC DNA]</scope>
    <source>
        <strain evidence="20 21">S276</strain>
    </source>
</reference>
<keyword evidence="8" id="KW-0597">Phosphoprotein</keyword>
<comment type="subcellular location">
    <subcellularLocation>
        <location evidence="4">Cytoplasm</location>
    </subcellularLocation>
    <subcellularLocation>
        <location evidence="3">Nucleus</location>
    </subcellularLocation>
</comment>
<dbReference type="GO" id="GO:0003746">
    <property type="term" value="F:translation elongation factor activity"/>
    <property type="evidence" value="ECO:0007669"/>
    <property type="project" value="TreeGrafter"/>
</dbReference>
<dbReference type="GO" id="GO:0005737">
    <property type="term" value="C:cytoplasm"/>
    <property type="evidence" value="ECO:0007669"/>
    <property type="project" value="UniProtKB-SubCell"/>
</dbReference>
<evidence type="ECO:0000256" key="11">
    <source>
        <dbReference type="ARBA" id="ARBA00022917"/>
    </source>
</evidence>
<dbReference type="FunFam" id="2.40.30.10:FF:000052">
    <property type="entry name" value="Selenocysteine-specific elongation factor EF-Sec"/>
    <property type="match status" value="1"/>
</dbReference>
<keyword evidence="12" id="KW-0342">GTP-binding</keyword>
<evidence type="ECO:0000256" key="3">
    <source>
        <dbReference type="ARBA" id="ARBA00004123"/>
    </source>
</evidence>
<evidence type="ECO:0000259" key="19">
    <source>
        <dbReference type="PROSITE" id="PS51722"/>
    </source>
</evidence>
<evidence type="ECO:0000256" key="18">
    <source>
        <dbReference type="SAM" id="MobiDB-lite"/>
    </source>
</evidence>
<dbReference type="PRINTS" id="PR00315">
    <property type="entry name" value="ELONGATNFCT"/>
</dbReference>
<dbReference type="Gene3D" id="2.40.30.10">
    <property type="entry name" value="Translation factors"/>
    <property type="match status" value="2"/>
</dbReference>
<dbReference type="InterPro" id="IPR050055">
    <property type="entry name" value="EF-Tu_GTPase"/>
</dbReference>
<accession>A0A388M3R7</accession>
<dbReference type="InterPro" id="IPR027417">
    <property type="entry name" value="P-loop_NTPase"/>
</dbReference>
<evidence type="ECO:0000313" key="20">
    <source>
        <dbReference type="EMBL" id="GBG89227.1"/>
    </source>
</evidence>
<evidence type="ECO:0000256" key="13">
    <source>
        <dbReference type="ARBA" id="ARBA00023242"/>
    </source>
</evidence>
<dbReference type="InterPro" id="IPR049394">
    <property type="entry name" value="eEFSec_C"/>
</dbReference>
<dbReference type="InterPro" id="IPR009000">
    <property type="entry name" value="Transl_B-barrel_sf"/>
</dbReference>
<name>A0A388M3R7_CHABU</name>
<dbReference type="Pfam" id="PF00009">
    <property type="entry name" value="GTP_EFTU"/>
    <property type="match status" value="1"/>
</dbReference>
<dbReference type="InterPro" id="IPR049393">
    <property type="entry name" value="eEFSec_III"/>
</dbReference>
<feature type="compositionally biased region" description="Basic and acidic residues" evidence="18">
    <location>
        <begin position="404"/>
        <end position="414"/>
    </location>
</feature>
<dbReference type="CDD" id="cd04094">
    <property type="entry name" value="eSelB_III"/>
    <property type="match status" value="1"/>
</dbReference>
<comment type="cofactor">
    <cofactor evidence="1">
        <name>Mn(2+)</name>
        <dbReference type="ChEBI" id="CHEBI:29035"/>
    </cofactor>
</comment>
<evidence type="ECO:0000256" key="15">
    <source>
        <dbReference type="ARBA" id="ARBA00054716"/>
    </source>
</evidence>
<evidence type="ECO:0000256" key="9">
    <source>
        <dbReference type="ARBA" id="ARBA00022741"/>
    </source>
</evidence>
<dbReference type="PANTHER" id="PTHR43721">
    <property type="entry name" value="ELONGATION FACTOR TU-RELATED"/>
    <property type="match status" value="1"/>
</dbReference>
<evidence type="ECO:0000256" key="6">
    <source>
        <dbReference type="ARBA" id="ARBA00022481"/>
    </source>
</evidence>
<dbReference type="GO" id="GO:0005634">
    <property type="term" value="C:nucleus"/>
    <property type="evidence" value="ECO:0007669"/>
    <property type="project" value="UniProtKB-SubCell"/>
</dbReference>
<protein>
    <recommendedName>
        <fullName evidence="5">Selenocysteine-specific elongation factor</fullName>
    </recommendedName>
    <alternativeName>
        <fullName evidence="17">Elongation factor sec</fullName>
    </alternativeName>
    <alternativeName>
        <fullName evidence="16">Eukaryotic elongation factor, selenocysteine-tRNA-specific</fullName>
    </alternativeName>
</protein>
<comment type="cofactor">
    <cofactor evidence="2">
        <name>Mg(2+)</name>
        <dbReference type="ChEBI" id="CHEBI:18420"/>
    </cofactor>
</comment>
<evidence type="ECO:0000256" key="16">
    <source>
        <dbReference type="ARBA" id="ARBA00076506"/>
    </source>
</evidence>
<keyword evidence="10" id="KW-0378">Hydrolase</keyword>
<dbReference type="GO" id="GO:0003924">
    <property type="term" value="F:GTPase activity"/>
    <property type="evidence" value="ECO:0007669"/>
    <property type="project" value="InterPro"/>
</dbReference>
<evidence type="ECO:0000256" key="10">
    <source>
        <dbReference type="ARBA" id="ARBA00022801"/>
    </source>
</evidence>
<keyword evidence="7" id="KW-0963">Cytoplasm</keyword>
<sequence>MDGVAHGSDRKLGEERPPRIMNVNIGVLGHIDSGKTSLVRSLSTLLSTASLDKHPQSMERGITLDLGFSAFLTDVPAHLPSLPYDKVQFTLVDCPGHASLIRTIMGGAQIIDMMILVVDITKGIQTQTAECLVIGEISPCRDMIVALNKVDLLPEAARTQQAERMKKRLRATFQGTKFAGCDMVVVAARPGGPDGEAAGLQTLGMDDLMASMSRAIKDQPPMSTAKDNQLPFLFAIDHCFPIRGQGTVLTGTVLQGAVSVNQMIELPPLKLQRKVKSMQVFHRPVSSARQGDRVGLCVTQLDSKLLERGLAAAPGSVPMLSAAVASVRKIRFFKGRISSKGKLHITVGHSTVMADVMFFTGEGEGGTAGTGHHARGISPLPPEDGGCDFDLSRDYLYQDELAEDEKMGKPDKTGPTDQRTGASALHGSQRHWALLLYDSPIYCPIGSLLIGSRLDADIHVNQCRLAFHGNLVKAIDPEKKETLRVYKMKTKEGMIERFVDEHTVIGKGMFKKETDMSLFTVSLLSEYVRCSSVCDRQQGGGITRHTPLQSVKGGLFIDGQMGENAHLVGIP</sequence>
<comment type="caution">
    <text evidence="20">The sequence shown here is derived from an EMBL/GenBank/DDBJ whole genome shotgun (WGS) entry which is preliminary data.</text>
</comment>
<evidence type="ECO:0000256" key="4">
    <source>
        <dbReference type="ARBA" id="ARBA00004496"/>
    </source>
</evidence>
<dbReference type="Proteomes" id="UP000265515">
    <property type="component" value="Unassembled WGS sequence"/>
</dbReference>
<dbReference type="SUPFAM" id="SSF50447">
    <property type="entry name" value="Translation proteins"/>
    <property type="match status" value="1"/>
</dbReference>
<keyword evidence="21" id="KW-1185">Reference proteome</keyword>
<organism evidence="20 21">
    <name type="scientific">Chara braunii</name>
    <name type="common">Braun's stonewort</name>
    <dbReference type="NCBI Taxonomy" id="69332"/>
    <lineage>
        <taxon>Eukaryota</taxon>
        <taxon>Viridiplantae</taxon>
        <taxon>Streptophyta</taxon>
        <taxon>Charophyceae</taxon>
        <taxon>Charales</taxon>
        <taxon>Characeae</taxon>
        <taxon>Chara</taxon>
    </lineage>
</organism>
<dbReference type="InterPro" id="IPR000795">
    <property type="entry name" value="T_Tr_GTP-bd_dom"/>
</dbReference>
<gene>
    <name evidence="20" type="ORF">CBR_g48935</name>
</gene>
<evidence type="ECO:0000256" key="5">
    <source>
        <dbReference type="ARBA" id="ARBA00015953"/>
    </source>
</evidence>
<dbReference type="AlphaFoldDB" id="A0A388M3R7"/>
<evidence type="ECO:0000256" key="8">
    <source>
        <dbReference type="ARBA" id="ARBA00022553"/>
    </source>
</evidence>
<dbReference type="GO" id="GO:0005525">
    <property type="term" value="F:GTP binding"/>
    <property type="evidence" value="ECO:0007669"/>
    <property type="project" value="UniProtKB-KW"/>
</dbReference>
<evidence type="ECO:0000256" key="14">
    <source>
        <dbReference type="ARBA" id="ARBA00049117"/>
    </source>
</evidence>